<comment type="caution">
    <text evidence="8">The sequence shown here is derived from an EMBL/GenBank/DDBJ whole genome shotgun (WGS) entry which is preliminary data.</text>
</comment>
<dbReference type="InterPro" id="IPR017907">
    <property type="entry name" value="Znf_RING_CS"/>
</dbReference>
<gene>
    <name evidence="8" type="ORF">CGC20_6760</name>
</gene>
<dbReference type="InterPro" id="IPR013083">
    <property type="entry name" value="Znf_RING/FYVE/PHD"/>
</dbReference>
<dbReference type="Proteomes" id="UP000318821">
    <property type="component" value="Unassembled WGS sequence"/>
</dbReference>
<feature type="compositionally biased region" description="Basic and acidic residues" evidence="5">
    <location>
        <begin position="759"/>
        <end position="769"/>
    </location>
</feature>
<evidence type="ECO:0000256" key="6">
    <source>
        <dbReference type="SAM" id="Phobius"/>
    </source>
</evidence>
<dbReference type="InterPro" id="IPR001841">
    <property type="entry name" value="Znf_RING"/>
</dbReference>
<protein>
    <recommendedName>
        <fullName evidence="7">RING-type domain-containing protein</fullName>
    </recommendedName>
</protein>
<evidence type="ECO:0000313" key="8">
    <source>
        <dbReference type="EMBL" id="TPP43318.1"/>
    </source>
</evidence>
<accession>A0A504X5Y6</accession>
<keyword evidence="1" id="KW-0479">Metal-binding</keyword>
<dbReference type="PROSITE" id="PS00518">
    <property type="entry name" value="ZF_RING_1"/>
    <property type="match status" value="1"/>
</dbReference>
<feature type="compositionally biased region" description="Low complexity" evidence="5">
    <location>
        <begin position="1180"/>
        <end position="1190"/>
    </location>
</feature>
<name>A0A504X5Y6_LEIDO</name>
<keyword evidence="2 4" id="KW-0863">Zinc-finger</keyword>
<proteinExistence type="predicted"/>
<dbReference type="VEuPathDB" id="TriTrypDB:LdCL_300025900"/>
<evidence type="ECO:0000256" key="4">
    <source>
        <dbReference type="PROSITE-ProRule" id="PRU00175"/>
    </source>
</evidence>
<dbReference type="Gene3D" id="3.30.40.10">
    <property type="entry name" value="Zinc/RING finger domain, C3HC4 (zinc finger)"/>
    <property type="match status" value="1"/>
</dbReference>
<feature type="compositionally biased region" description="Basic and acidic residues" evidence="5">
    <location>
        <begin position="442"/>
        <end position="457"/>
    </location>
</feature>
<feature type="region of interest" description="Disordered" evidence="5">
    <location>
        <begin position="1158"/>
        <end position="1232"/>
    </location>
</feature>
<feature type="transmembrane region" description="Helical" evidence="6">
    <location>
        <begin position="1365"/>
        <end position="1388"/>
    </location>
</feature>
<keyword evidence="3" id="KW-0862">Zinc</keyword>
<feature type="region of interest" description="Disordered" evidence="5">
    <location>
        <begin position="428"/>
        <end position="463"/>
    </location>
</feature>
<feature type="domain" description="RING-type" evidence="7">
    <location>
        <begin position="231"/>
        <end position="271"/>
    </location>
</feature>
<dbReference type="VEuPathDB" id="TriTrypDB:LdBPK_302060.1"/>
<dbReference type="VEuPathDB" id="TriTrypDB:LDHU3_30.2800"/>
<feature type="compositionally biased region" description="Low complexity" evidence="5">
    <location>
        <begin position="1219"/>
        <end position="1230"/>
    </location>
</feature>
<evidence type="ECO:0000256" key="3">
    <source>
        <dbReference type="ARBA" id="ARBA00022833"/>
    </source>
</evidence>
<sequence>MRFAGLHRNTLVDDDGLRQRMPSSVIDALPVRMQGLLRRIPLASHHSPLSPNLCPLPRLLERCAHSVAGLASHVCLSPTRFVWATPGMLEVIAHALEEVVLTADMLPDLLVDAAGHVSDKNALMEDGSPARRTNLGGVTVNKSVAPRSTIEGAEMAAWLSGIESTGLNVSSAVGDFVSSSLARPKQFSNHPATMGQAPSPALLPCSLSEVEAELQKTQETLVDGIQEELMCAICGSVFIDPRILECQHCFCLRCLYSTVSRDRTSQIEVPCAYRCAAVTVTQGDIRTVPKNHYITNTCVLLRQQLVRRSRLLERKLLLSAAADKELPTLAREMRLDSAALPLTAAAASPVATEASLSQGSPATVTSALLMKEIHAAKELHECEWCSCSSPTCEVCTYCWSRVCAECRGQFSDHQYLCVELHQPGRRPPEGWLPGVSTATAADTDRGADAGQEREATRMDSASSAAQVGATAAAGAQTPDQEAPFPYFIAPFFVPVLVKECLVKQHGATLQLSEIDVTSVTAVRLAVPEVEVQCQHHTTGFGFNFRVHPSFKTTEGVEVDLTVPHWADGGGRPNTTLSFLANTARLGETVLQDLRRLSTIMSKVVLELSSAAHQAYVRRNKGFHMYAVHVWSLVRAQCVIARDALLPHLERSRLLENIMGDLVVYQFQQTASHASPPQKHAIRDKCVAFMKAEVQLCRQLDQVMEGIDAVCRGIYTLLARMYTVMKELTQPKVHRGGEHRRSRQSRQQFSVRLFRVRQQKHQDSCMHDSHGPAATSADGTTPSPRTRAGFIRSLSRTPQRAGAVSVEAEAPPSPLPRSVADTVPDPILSDSPREPDCSFRGQVAEHGAMTRTLTELMLSILRCFMQARMWEWSLSNTCIRECGLSEGDRRTLLAAEEELQLITDDLLHSMWSYSRMTHILEVEQDAAGPASSLDILMDAETLELLNSALECPVYDHSEVFESLKALSHLRAQFVASSSAVTIVARNPETQQELLSMMSSVLNTTMAHQTTVLRLLVEAAASLDEHYATYLRTRQMDPTVGERPSPSEDTLLAVDVLKLLQRQSGEKLADYLAVMPKTTDHHDDGSLRGAHARQGFPRAGILAMTQGSCLPDASKASAGEGAAPPPHCPFLADFSLRDTALFSCQVFGEALVRAAHGEHLQAGSAPEGQHQEQRSEEQANDAEVAASAAAEVPSPPPVAPERFTMSMERIVSGPTEETAPRTSRSSTTSLRTVDVDTQGSRFALNTEAAAAATLAHDEEDSAARDEDAPHREPLFAADTDASVVLLTRVSPSAADVDGIRKAAKLFGAAFQLPATTTSVGRRRLVLLPFYRGECVYKGVSTPFYVDGQTGTVLMDPRTLSAAGKRQYALQVLSSPLFFILLNSTLSVFLHRRYKLEIIYK</sequence>
<keyword evidence="6" id="KW-1133">Transmembrane helix</keyword>
<reference evidence="9" key="1">
    <citation type="submission" date="2019-02" db="EMBL/GenBank/DDBJ databases">
        <title>FDA dAtabase for Regulatory Grade micrObial Sequences (FDA-ARGOS): Supporting development and validation of Infectious Disease Dx tests.</title>
        <authorList>
            <person name="Duncan R."/>
            <person name="Fisher C."/>
            <person name="Tallon L."/>
            <person name="Sadzewicz L."/>
            <person name="Sengamalay N."/>
            <person name="Ott S."/>
            <person name="Godinez A."/>
            <person name="Nagaraj S."/>
            <person name="Vavikolanu K."/>
            <person name="Vyas G."/>
            <person name="Nadendla S."/>
            <person name="Aluvathingal J."/>
            <person name="Sichtig H."/>
        </authorList>
    </citation>
    <scope>NUCLEOTIDE SEQUENCE [LARGE SCALE GENOMIC DNA]</scope>
    <source>
        <strain evidence="9">FDAARGOS_360</strain>
    </source>
</reference>
<evidence type="ECO:0000256" key="1">
    <source>
        <dbReference type="ARBA" id="ARBA00022723"/>
    </source>
</evidence>
<dbReference type="PROSITE" id="PS50089">
    <property type="entry name" value="ZF_RING_2"/>
    <property type="match status" value="1"/>
</dbReference>
<keyword evidence="6" id="KW-0472">Membrane</keyword>
<organism evidence="8 9">
    <name type="scientific">Leishmania donovani</name>
    <dbReference type="NCBI Taxonomy" id="5661"/>
    <lineage>
        <taxon>Eukaryota</taxon>
        <taxon>Discoba</taxon>
        <taxon>Euglenozoa</taxon>
        <taxon>Kinetoplastea</taxon>
        <taxon>Metakinetoplastina</taxon>
        <taxon>Trypanosomatida</taxon>
        <taxon>Trypanosomatidae</taxon>
        <taxon>Leishmaniinae</taxon>
        <taxon>Leishmania</taxon>
    </lineage>
</organism>
<dbReference type="SUPFAM" id="SSF57850">
    <property type="entry name" value="RING/U-box"/>
    <property type="match status" value="1"/>
</dbReference>
<evidence type="ECO:0000256" key="2">
    <source>
        <dbReference type="ARBA" id="ARBA00022771"/>
    </source>
</evidence>
<evidence type="ECO:0000256" key="5">
    <source>
        <dbReference type="SAM" id="MobiDB-lite"/>
    </source>
</evidence>
<dbReference type="EMBL" id="RHLD01000008">
    <property type="protein sequence ID" value="TPP43318.1"/>
    <property type="molecule type" value="Genomic_DNA"/>
</dbReference>
<keyword evidence="6" id="KW-0812">Transmembrane</keyword>
<evidence type="ECO:0000259" key="7">
    <source>
        <dbReference type="PROSITE" id="PS50089"/>
    </source>
</evidence>
<feature type="region of interest" description="Disordered" evidence="5">
    <location>
        <begin position="759"/>
        <end position="835"/>
    </location>
</feature>
<dbReference type="GO" id="GO:0008270">
    <property type="term" value="F:zinc ion binding"/>
    <property type="evidence" value="ECO:0007669"/>
    <property type="project" value="UniProtKB-KW"/>
</dbReference>
<evidence type="ECO:0000313" key="9">
    <source>
        <dbReference type="Proteomes" id="UP000318821"/>
    </source>
</evidence>